<name>A0A1F5EFV6_9BACT</name>
<accession>A0A1F5EFV6</accession>
<comment type="caution">
    <text evidence="1">The sequence shown here is derived from an EMBL/GenBank/DDBJ whole genome shotgun (WGS) entry which is preliminary data.</text>
</comment>
<dbReference type="InterPro" id="IPR015797">
    <property type="entry name" value="NUDIX_hydrolase-like_dom_sf"/>
</dbReference>
<dbReference type="SUPFAM" id="SSF55811">
    <property type="entry name" value="Nudix"/>
    <property type="match status" value="1"/>
</dbReference>
<dbReference type="Gene3D" id="3.90.79.10">
    <property type="entry name" value="Nucleoside Triphosphate Pyrophosphohydrolase"/>
    <property type="match status" value="1"/>
</dbReference>
<sequence>MKYEYLKFKNDMKKTKKTIGLIIIFKDKEKCFTAALQMRGGFNTEKNKPETYKNASQLTVHGGINKKENEIEALLRETKEELGAKFAKIIELNKNKLIEVNRIKNDKISVVNFGLILTKIDLDKIKINKQTGGSLRLISKNEIRNIRELKPSEKTNGIADKNEIVMFSDDIEAVKLAFEKLTK</sequence>
<dbReference type="EMBL" id="MFAC01000034">
    <property type="protein sequence ID" value="OGD66261.1"/>
    <property type="molecule type" value="Genomic_DNA"/>
</dbReference>
<evidence type="ECO:0000313" key="2">
    <source>
        <dbReference type="Proteomes" id="UP000186029"/>
    </source>
</evidence>
<protein>
    <submittedName>
        <fullName evidence="1">Uncharacterized protein</fullName>
    </submittedName>
</protein>
<dbReference type="STRING" id="1797580.A2Z61_01085"/>
<dbReference type="InterPro" id="IPR020084">
    <property type="entry name" value="NUDIX_hydrolase_CS"/>
</dbReference>
<dbReference type="GO" id="GO:0016787">
    <property type="term" value="F:hydrolase activity"/>
    <property type="evidence" value="ECO:0007669"/>
    <property type="project" value="UniProtKB-KW"/>
</dbReference>
<proteinExistence type="predicted"/>
<organism evidence="1 2">
    <name type="scientific">Candidatus Campbellbacteria bacterium RIFCSPLOWO2_02_35_12</name>
    <dbReference type="NCBI Taxonomy" id="1797580"/>
    <lineage>
        <taxon>Bacteria</taxon>
        <taxon>Candidatus Campbelliibacteriota</taxon>
    </lineage>
</organism>
<gene>
    <name evidence="1" type="ORF">A2Z61_01085</name>
</gene>
<dbReference type="Proteomes" id="UP000186029">
    <property type="component" value="Unassembled WGS sequence"/>
</dbReference>
<dbReference type="PROSITE" id="PS00893">
    <property type="entry name" value="NUDIX_BOX"/>
    <property type="match status" value="1"/>
</dbReference>
<reference evidence="1 2" key="1">
    <citation type="journal article" date="2016" name="Nat. Commun.">
        <title>Thousands of microbial genomes shed light on interconnected biogeochemical processes in an aquifer system.</title>
        <authorList>
            <person name="Anantharaman K."/>
            <person name="Brown C.T."/>
            <person name="Hug L.A."/>
            <person name="Sharon I."/>
            <person name="Castelle C.J."/>
            <person name="Probst A.J."/>
            <person name="Thomas B.C."/>
            <person name="Singh A."/>
            <person name="Wilkins M.J."/>
            <person name="Karaoz U."/>
            <person name="Brodie E.L."/>
            <person name="Williams K.H."/>
            <person name="Hubbard S.S."/>
            <person name="Banfield J.F."/>
        </authorList>
    </citation>
    <scope>NUCLEOTIDE SEQUENCE [LARGE SCALE GENOMIC DNA]</scope>
</reference>
<evidence type="ECO:0000313" key="1">
    <source>
        <dbReference type="EMBL" id="OGD66261.1"/>
    </source>
</evidence>
<dbReference type="AlphaFoldDB" id="A0A1F5EFV6"/>